<gene>
    <name evidence="2" type="ORF">TbgDal_X4120</name>
</gene>
<keyword evidence="1" id="KW-0812">Transmembrane</keyword>
<sequence>MPHMWWRGAHFFFFVESCACPTRGSIFFCFLPPFFLFLYCLHSFRTFTLIFFSLLSVTDRRKVNFLLHSSFCFPPYLCVASHHSLRVVYDYLFIFIFIYVKKGG</sequence>
<dbReference type="AlphaFoldDB" id="D0A234"/>
<keyword evidence="1" id="KW-1133">Transmembrane helix</keyword>
<dbReference type="GeneID" id="23865486"/>
<reference evidence="3" key="1">
    <citation type="journal article" date="2010" name="PLoS Negl. Trop. Dis.">
        <title>The genome sequence of Trypanosoma brucei gambiense, causative agent of chronic human african trypanosomiasis.</title>
        <authorList>
            <person name="Jackson A.P."/>
            <person name="Sanders M."/>
            <person name="Berry A."/>
            <person name="McQuillan J."/>
            <person name="Aslett M.A."/>
            <person name="Quail M.A."/>
            <person name="Chukualim B."/>
            <person name="Capewell P."/>
            <person name="MacLeod A."/>
            <person name="Melville S.E."/>
            <person name="Gibson W."/>
            <person name="Barry J.D."/>
            <person name="Berriman M."/>
            <person name="Hertz-Fowler C."/>
        </authorList>
    </citation>
    <scope>NUCLEOTIDE SEQUENCE [LARGE SCALE GENOMIC DNA]</scope>
    <source>
        <strain evidence="3">MHOM/CI/86/DAL972</strain>
    </source>
</reference>
<dbReference type="KEGG" id="tbg:TbgDal_X4120"/>
<evidence type="ECO:0000256" key="1">
    <source>
        <dbReference type="SAM" id="Phobius"/>
    </source>
</evidence>
<dbReference type="EMBL" id="FN554973">
    <property type="protein sequence ID" value="CBH15327.1"/>
    <property type="molecule type" value="Genomic_DNA"/>
</dbReference>
<keyword evidence="1" id="KW-0472">Membrane</keyword>
<protein>
    <submittedName>
        <fullName evidence="2">Uncharacterized protein</fullName>
    </submittedName>
</protein>
<name>D0A234_TRYB9</name>
<proteinExistence type="predicted"/>
<evidence type="ECO:0000313" key="2">
    <source>
        <dbReference type="EMBL" id="CBH15327.1"/>
    </source>
</evidence>
<dbReference type="Proteomes" id="UP000002316">
    <property type="component" value="Chromosome 10"/>
</dbReference>
<evidence type="ECO:0000313" key="3">
    <source>
        <dbReference type="Proteomes" id="UP000002316"/>
    </source>
</evidence>
<feature type="transmembrane region" description="Helical" evidence="1">
    <location>
        <begin position="35"/>
        <end position="55"/>
    </location>
</feature>
<organism evidence="2 3">
    <name type="scientific">Trypanosoma brucei gambiense (strain MHOM/CI/86/DAL972)</name>
    <dbReference type="NCBI Taxonomy" id="679716"/>
    <lineage>
        <taxon>Eukaryota</taxon>
        <taxon>Discoba</taxon>
        <taxon>Euglenozoa</taxon>
        <taxon>Kinetoplastea</taxon>
        <taxon>Metakinetoplastina</taxon>
        <taxon>Trypanosomatida</taxon>
        <taxon>Trypanosomatidae</taxon>
        <taxon>Trypanosoma</taxon>
    </lineage>
</organism>
<accession>D0A234</accession>
<dbReference type="RefSeq" id="XP_011777592.1">
    <property type="nucleotide sequence ID" value="XM_011779290.1"/>
</dbReference>